<dbReference type="InterPro" id="IPR053772">
    <property type="entry name" value="At1g61320/At1g61330-like"/>
</dbReference>
<reference evidence="2" key="1">
    <citation type="submission" date="2020-12" db="EMBL/GenBank/DDBJ databases">
        <title>WGS assembly of Carya illinoinensis cv. Pawnee.</title>
        <authorList>
            <person name="Platts A."/>
            <person name="Shu S."/>
            <person name="Wright S."/>
            <person name="Barry K."/>
            <person name="Edger P."/>
            <person name="Pires J.C."/>
            <person name="Schmutz J."/>
        </authorList>
    </citation>
    <scope>NUCLEOTIDE SEQUENCE</scope>
    <source>
        <tissue evidence="2">Leaf</tissue>
    </source>
</reference>
<sequence>MCEMEEHTDVDRISNLPWDVLDTILVSMPLKEAARTSILSSQWRSKWTGLSQFIINDACLPTYLSDKVLRWKEIMKIIQQVQSNHSGSIEKFELAAYCHPNHSDLEQWIQFLTEKGIKELILQELANVKRFKLPSRLFSCQQLSCLELNGCIVSPPPTFRGFNCLASLHLTHVSISSDTLEVLVGSCPVLERLMLLHIHPPSFLKINSLKLKHLKIDSQFQDICLQNAPLLWSVDIRLRIIPQRPDQVRACNLVGVIGCLHGIGKLILHRDFLEFLAYNVPERLPTMLDHLFALELREIRFESRKDVRVLFSLLGRAPNLEELTISVDPTFADSNPLVHFMKEQCLSGSYFNELKVVKIRGIWGTTTELEFIWFILAHSPVLEMMTIIKYRGERLSESLLRRVEWASKHVKVISLTL</sequence>
<name>A0A8T1QPS8_CARIL</name>
<evidence type="ECO:0000313" key="3">
    <source>
        <dbReference type="Proteomes" id="UP000811609"/>
    </source>
</evidence>
<dbReference type="Pfam" id="PF00646">
    <property type="entry name" value="F-box"/>
    <property type="match status" value="1"/>
</dbReference>
<dbReference type="Pfam" id="PF24758">
    <property type="entry name" value="LRR_At5g56370"/>
    <property type="match status" value="1"/>
</dbReference>
<dbReference type="InterPro" id="IPR006566">
    <property type="entry name" value="FBD"/>
</dbReference>
<evidence type="ECO:0000259" key="1">
    <source>
        <dbReference type="SMART" id="SM00579"/>
    </source>
</evidence>
<dbReference type="SMART" id="SM00579">
    <property type="entry name" value="FBD"/>
    <property type="match status" value="1"/>
</dbReference>
<accession>A0A8T1QPS8</accession>
<feature type="domain" description="FBD" evidence="1">
    <location>
        <begin position="344"/>
        <end position="415"/>
    </location>
</feature>
<organism evidence="2 3">
    <name type="scientific">Carya illinoinensis</name>
    <name type="common">Pecan</name>
    <dbReference type="NCBI Taxonomy" id="32201"/>
    <lineage>
        <taxon>Eukaryota</taxon>
        <taxon>Viridiplantae</taxon>
        <taxon>Streptophyta</taxon>
        <taxon>Embryophyta</taxon>
        <taxon>Tracheophyta</taxon>
        <taxon>Spermatophyta</taxon>
        <taxon>Magnoliopsida</taxon>
        <taxon>eudicotyledons</taxon>
        <taxon>Gunneridae</taxon>
        <taxon>Pentapetalae</taxon>
        <taxon>rosids</taxon>
        <taxon>fabids</taxon>
        <taxon>Fagales</taxon>
        <taxon>Juglandaceae</taxon>
        <taxon>Carya</taxon>
    </lineage>
</organism>
<dbReference type="Proteomes" id="UP000811609">
    <property type="component" value="Chromosome 4"/>
</dbReference>
<keyword evidence="3" id="KW-1185">Reference proteome</keyword>
<dbReference type="InterPro" id="IPR001810">
    <property type="entry name" value="F-box_dom"/>
</dbReference>
<gene>
    <name evidence="2" type="ORF">CIPAW_04G005800</name>
</gene>
<dbReference type="PANTHER" id="PTHR34145">
    <property type="entry name" value="OS02G0105600 PROTEIN"/>
    <property type="match status" value="1"/>
</dbReference>
<dbReference type="Pfam" id="PF08387">
    <property type="entry name" value="FBD"/>
    <property type="match status" value="1"/>
</dbReference>
<protein>
    <recommendedName>
        <fullName evidence="1">FBD domain-containing protein</fullName>
    </recommendedName>
</protein>
<evidence type="ECO:0000313" key="2">
    <source>
        <dbReference type="EMBL" id="KAG6656203.1"/>
    </source>
</evidence>
<proteinExistence type="predicted"/>
<dbReference type="InterPro" id="IPR055411">
    <property type="entry name" value="LRR_FXL15/At3g58940/PEG3-like"/>
</dbReference>
<dbReference type="AlphaFoldDB" id="A0A8T1QPS8"/>
<dbReference type="EMBL" id="CM031812">
    <property type="protein sequence ID" value="KAG6656203.1"/>
    <property type="molecule type" value="Genomic_DNA"/>
</dbReference>
<comment type="caution">
    <text evidence="2">The sequence shown here is derived from an EMBL/GenBank/DDBJ whole genome shotgun (WGS) entry which is preliminary data.</text>
</comment>
<dbReference type="PANTHER" id="PTHR34145:SF28">
    <property type="entry name" value="F-BOX DOMAIN-CONTAINING PROTEIN"/>
    <property type="match status" value="1"/>
</dbReference>